<protein>
    <submittedName>
        <fullName evidence="3">PilZ domain-containing protein</fullName>
    </submittedName>
</protein>
<dbReference type="EMBL" id="CP063356">
    <property type="protein sequence ID" value="QOY34063.1"/>
    <property type="molecule type" value="Genomic_DNA"/>
</dbReference>
<dbReference type="AlphaFoldDB" id="A0A1S2LHE5"/>
<gene>
    <name evidence="3" type="ORF">AWH56_015075</name>
    <name evidence="2" type="ORF">AWH56_16030</name>
</gene>
<reference evidence="3 4" key="3">
    <citation type="journal article" date="2019" name="Int. J. Syst. Evol. Microbiol.">
        <title>Anaerobacillus isosaccharinicus sp. nov., an alkaliphilic bacterium which degrades isosaccharinic acid.</title>
        <authorList>
            <person name="Bassil N.M."/>
            <person name="Lloyd J.R."/>
        </authorList>
    </citation>
    <scope>NUCLEOTIDE SEQUENCE [LARGE SCALE GENOMIC DNA]</scope>
    <source>
        <strain evidence="3 4">NB2006</strain>
    </source>
</reference>
<reference evidence="3 4" key="2">
    <citation type="journal article" date="2017" name="Genome Announc.">
        <title>Draft Genome Sequences of Four Alkaliphilic Bacteria Belonging to the Anaerobacillus Genus.</title>
        <authorList>
            <person name="Bassil N.M."/>
            <person name="Lloyd J.R."/>
        </authorList>
    </citation>
    <scope>NUCLEOTIDE SEQUENCE [LARGE SCALE GENOMIC DNA]</scope>
    <source>
        <strain evidence="3 4">NB2006</strain>
    </source>
</reference>
<proteinExistence type="predicted"/>
<dbReference type="RefSeq" id="WP_071318021.1">
    <property type="nucleotide sequence ID" value="NZ_CP063356.2"/>
</dbReference>
<evidence type="ECO:0000259" key="1">
    <source>
        <dbReference type="Pfam" id="PF07238"/>
    </source>
</evidence>
<organism evidence="2 4">
    <name type="scientific">Anaerobacillus isosaccharinicus</name>
    <dbReference type="NCBI Taxonomy" id="1532552"/>
    <lineage>
        <taxon>Bacteria</taxon>
        <taxon>Bacillati</taxon>
        <taxon>Bacillota</taxon>
        <taxon>Bacilli</taxon>
        <taxon>Bacillales</taxon>
        <taxon>Bacillaceae</taxon>
        <taxon>Anaerobacillus</taxon>
    </lineage>
</organism>
<dbReference type="SUPFAM" id="SSF141371">
    <property type="entry name" value="PilZ domain-like"/>
    <property type="match status" value="1"/>
</dbReference>
<name>A0A1S2LHE5_9BACI</name>
<dbReference type="EMBL" id="LQXD01000140">
    <property type="protein sequence ID" value="OIJ11137.1"/>
    <property type="molecule type" value="Genomic_DNA"/>
</dbReference>
<dbReference type="Proteomes" id="UP000180175">
    <property type="component" value="Chromosome"/>
</dbReference>
<dbReference type="InterPro" id="IPR009875">
    <property type="entry name" value="PilZ_domain"/>
</dbReference>
<evidence type="ECO:0000313" key="2">
    <source>
        <dbReference type="EMBL" id="OIJ11137.1"/>
    </source>
</evidence>
<evidence type="ECO:0000313" key="3">
    <source>
        <dbReference type="EMBL" id="QOY34063.1"/>
    </source>
</evidence>
<reference evidence="2 4" key="1">
    <citation type="submission" date="2016-10" db="EMBL/GenBank/DDBJ databases">
        <title>Draft genome sequences of four alkaliphilic bacteria belonging to the Anaerobacillus genus.</title>
        <authorList>
            <person name="Bassil N.M."/>
            <person name="Lloyd J.R."/>
        </authorList>
    </citation>
    <scope>NUCLEOTIDE SEQUENCE [LARGE SCALE GENOMIC DNA]</scope>
    <source>
        <strain evidence="2 4">NB2006</strain>
    </source>
</reference>
<dbReference type="KEGG" id="aia:AWH56_015075"/>
<accession>A0A1S2LHE5</accession>
<dbReference type="OrthoDB" id="2354159at2"/>
<dbReference type="GO" id="GO:0035438">
    <property type="term" value="F:cyclic-di-GMP binding"/>
    <property type="evidence" value="ECO:0007669"/>
    <property type="project" value="InterPro"/>
</dbReference>
<dbReference type="Pfam" id="PF07238">
    <property type="entry name" value="PilZ"/>
    <property type="match status" value="1"/>
</dbReference>
<sequence>MKYRREEILRYEFTEKVICDFKIINDLPNESNFLEGQVVDLSPSGLKLFSSVDLPTEKKLILYVEFTINVEPIRFSADLIWKKNVGNGFHYGLKQQGTSEDKQLLINELKLYAKTKRNKGK</sequence>
<reference evidence="3" key="4">
    <citation type="submission" date="2020-10" db="EMBL/GenBank/DDBJ databases">
        <authorList>
            <person name="Bassil N.M."/>
            <person name="Lloyd J.R."/>
        </authorList>
    </citation>
    <scope>NUCLEOTIDE SEQUENCE</scope>
    <source>
        <strain evidence="3">NB2006</strain>
    </source>
</reference>
<feature type="domain" description="PilZ" evidence="1">
    <location>
        <begin position="28"/>
        <end position="107"/>
    </location>
</feature>
<keyword evidence="4" id="KW-1185">Reference proteome</keyword>
<evidence type="ECO:0000313" key="4">
    <source>
        <dbReference type="Proteomes" id="UP000180175"/>
    </source>
</evidence>